<dbReference type="InterPro" id="IPR016024">
    <property type="entry name" value="ARM-type_fold"/>
</dbReference>
<feature type="compositionally biased region" description="Acidic residues" evidence="1">
    <location>
        <begin position="203"/>
        <end position="237"/>
    </location>
</feature>
<comment type="caution">
    <text evidence="2">The sequence shown here is derived from an EMBL/GenBank/DDBJ whole genome shotgun (WGS) entry which is preliminary data.</text>
</comment>
<dbReference type="EMBL" id="JAVHNQ010000001">
    <property type="protein sequence ID" value="KAK6359089.1"/>
    <property type="molecule type" value="Genomic_DNA"/>
</dbReference>
<dbReference type="AlphaFoldDB" id="A0AAV9VD35"/>
<evidence type="ECO:0000256" key="1">
    <source>
        <dbReference type="SAM" id="MobiDB-lite"/>
    </source>
</evidence>
<proteinExistence type="predicted"/>
<sequence length="237" mass="26691">MNDTTTDEFGELLQEKFSLPEFDYDKGDLAEGVSILLAHCPGMIDEGKRIVYIKSTRVKAVGSGVITTFIRKRRGHRLIFEKAKERLERAVEARSELTRLKEKIKSGSGGIVHKMLVRVDKETLLPLKVIAANIVQGKATEIDGAHKVDIDSVIELINIRVDFEEILEMIVKGHEVLNGFMETCYEKMEKMMDKCPEIGPPEDQNDEDEDTDDEEEEEADDADDEDGGTEDGDEEDD</sequence>
<accession>A0AAV9VD35</accession>
<dbReference type="SUPFAM" id="SSF48371">
    <property type="entry name" value="ARM repeat"/>
    <property type="match status" value="1"/>
</dbReference>
<gene>
    <name evidence="2" type="ORF">TWF696_000256</name>
</gene>
<protein>
    <submittedName>
        <fullName evidence="2">Uncharacterized protein</fullName>
    </submittedName>
</protein>
<name>A0AAV9VD35_9PEZI</name>
<feature type="region of interest" description="Disordered" evidence="1">
    <location>
        <begin position="193"/>
        <end position="237"/>
    </location>
</feature>
<evidence type="ECO:0000313" key="2">
    <source>
        <dbReference type="EMBL" id="KAK6359089.1"/>
    </source>
</evidence>
<reference evidence="2 3" key="1">
    <citation type="submission" date="2019-10" db="EMBL/GenBank/DDBJ databases">
        <authorList>
            <person name="Palmer J.M."/>
        </authorList>
    </citation>
    <scope>NUCLEOTIDE SEQUENCE [LARGE SCALE GENOMIC DNA]</scope>
    <source>
        <strain evidence="2 3">TWF696</strain>
    </source>
</reference>
<keyword evidence="3" id="KW-1185">Reference proteome</keyword>
<evidence type="ECO:0000313" key="3">
    <source>
        <dbReference type="Proteomes" id="UP001375240"/>
    </source>
</evidence>
<organism evidence="2 3">
    <name type="scientific">Orbilia brochopaga</name>
    <dbReference type="NCBI Taxonomy" id="3140254"/>
    <lineage>
        <taxon>Eukaryota</taxon>
        <taxon>Fungi</taxon>
        <taxon>Dikarya</taxon>
        <taxon>Ascomycota</taxon>
        <taxon>Pezizomycotina</taxon>
        <taxon>Orbiliomycetes</taxon>
        <taxon>Orbiliales</taxon>
        <taxon>Orbiliaceae</taxon>
        <taxon>Orbilia</taxon>
    </lineage>
</organism>
<dbReference type="Proteomes" id="UP001375240">
    <property type="component" value="Unassembled WGS sequence"/>
</dbReference>